<feature type="transmembrane region" description="Helical" evidence="1">
    <location>
        <begin position="43"/>
        <end position="64"/>
    </location>
</feature>
<accession>A0ABW3CDW5</accession>
<feature type="non-terminal residue" evidence="2">
    <location>
        <position position="90"/>
    </location>
</feature>
<evidence type="ECO:0000313" key="2">
    <source>
        <dbReference type="EMBL" id="MFD0852674.1"/>
    </source>
</evidence>
<reference evidence="3" key="1">
    <citation type="journal article" date="2019" name="Int. J. Syst. Evol. Microbiol.">
        <title>The Global Catalogue of Microorganisms (GCM) 10K type strain sequencing project: providing services to taxonomists for standard genome sequencing and annotation.</title>
        <authorList>
            <consortium name="The Broad Institute Genomics Platform"/>
            <consortium name="The Broad Institute Genome Sequencing Center for Infectious Disease"/>
            <person name="Wu L."/>
            <person name="Ma J."/>
        </authorList>
    </citation>
    <scope>NUCLEOTIDE SEQUENCE [LARGE SCALE GENOMIC DNA]</scope>
    <source>
        <strain evidence="3">JCM 31696</strain>
    </source>
</reference>
<name>A0ABW3CDW5_9ACTN</name>
<evidence type="ECO:0008006" key="4">
    <source>
        <dbReference type="Google" id="ProtNLM"/>
    </source>
</evidence>
<protein>
    <recommendedName>
        <fullName evidence="4">ABC transporter permease</fullName>
    </recommendedName>
</protein>
<comment type="caution">
    <text evidence="2">The sequence shown here is derived from an EMBL/GenBank/DDBJ whole genome shotgun (WGS) entry which is preliminary data.</text>
</comment>
<dbReference type="EMBL" id="JBHTIR010001539">
    <property type="protein sequence ID" value="MFD0852674.1"/>
    <property type="molecule type" value="Genomic_DNA"/>
</dbReference>
<keyword evidence="3" id="KW-1185">Reference proteome</keyword>
<gene>
    <name evidence="2" type="ORF">ACFQ07_10585</name>
</gene>
<dbReference type="Proteomes" id="UP001597083">
    <property type="component" value="Unassembled WGS sequence"/>
</dbReference>
<evidence type="ECO:0000256" key="1">
    <source>
        <dbReference type="SAM" id="Phobius"/>
    </source>
</evidence>
<keyword evidence="1" id="KW-1133">Transmembrane helix</keyword>
<organism evidence="2 3">
    <name type="scientific">Actinomadura adrarensis</name>
    <dbReference type="NCBI Taxonomy" id="1819600"/>
    <lineage>
        <taxon>Bacteria</taxon>
        <taxon>Bacillati</taxon>
        <taxon>Actinomycetota</taxon>
        <taxon>Actinomycetes</taxon>
        <taxon>Streptosporangiales</taxon>
        <taxon>Thermomonosporaceae</taxon>
        <taxon>Actinomadura</taxon>
    </lineage>
</organism>
<dbReference type="PROSITE" id="PS51257">
    <property type="entry name" value="PROKAR_LIPOPROTEIN"/>
    <property type="match status" value="1"/>
</dbReference>
<proteinExistence type="predicted"/>
<sequence>MTRRWLAAPDRLIPTVSLLAVLALFACSPLVSGKALETFDVYNALQGFAQLGLLALALGITMIAGEFDLSVAGTYAFGGMLAVQVGGTAP</sequence>
<evidence type="ECO:0000313" key="3">
    <source>
        <dbReference type="Proteomes" id="UP001597083"/>
    </source>
</evidence>
<keyword evidence="1" id="KW-0472">Membrane</keyword>
<keyword evidence="1" id="KW-0812">Transmembrane</keyword>